<dbReference type="GO" id="GO:0004190">
    <property type="term" value="F:aspartic-type endopeptidase activity"/>
    <property type="evidence" value="ECO:0007669"/>
    <property type="project" value="UniProtKB-KW"/>
</dbReference>
<evidence type="ECO:0000259" key="6">
    <source>
        <dbReference type="PROSITE" id="PS51767"/>
    </source>
</evidence>
<evidence type="ECO:0000256" key="3">
    <source>
        <dbReference type="RuleBase" id="RU000454"/>
    </source>
</evidence>
<protein>
    <submittedName>
        <fullName evidence="7">Aspartic peptidase A1</fullName>
    </submittedName>
</protein>
<evidence type="ECO:0000256" key="4">
    <source>
        <dbReference type="SAM" id="Phobius"/>
    </source>
</evidence>
<dbReference type="PANTHER" id="PTHR47966:SF51">
    <property type="entry name" value="BETA-SITE APP-CLEAVING ENZYME, ISOFORM A-RELATED"/>
    <property type="match status" value="1"/>
</dbReference>
<keyword evidence="3" id="KW-0378">Hydrolase</keyword>
<dbReference type="AlphaFoldDB" id="A0A9P7ED53"/>
<dbReference type="InterPro" id="IPR033121">
    <property type="entry name" value="PEPTIDASE_A1"/>
</dbReference>
<keyword evidence="2 3" id="KW-0064">Aspartyl protease</keyword>
<feature type="transmembrane region" description="Helical" evidence="4">
    <location>
        <begin position="463"/>
        <end position="483"/>
    </location>
</feature>
<keyword evidence="5" id="KW-0732">Signal</keyword>
<comment type="similarity">
    <text evidence="1 3">Belongs to the peptidase A1 family.</text>
</comment>
<keyword evidence="3" id="KW-0645">Protease</keyword>
<feature type="domain" description="Peptidase A1" evidence="6">
    <location>
        <begin position="62"/>
        <end position="395"/>
    </location>
</feature>
<dbReference type="PROSITE" id="PS00141">
    <property type="entry name" value="ASP_PROTEASE"/>
    <property type="match status" value="1"/>
</dbReference>
<keyword evidence="4" id="KW-0812">Transmembrane</keyword>
<dbReference type="Gene3D" id="2.40.70.10">
    <property type="entry name" value="Acid Proteases"/>
    <property type="match status" value="2"/>
</dbReference>
<evidence type="ECO:0000313" key="7">
    <source>
        <dbReference type="EMBL" id="KAG1818487.1"/>
    </source>
</evidence>
<evidence type="ECO:0000256" key="1">
    <source>
        <dbReference type="ARBA" id="ARBA00007447"/>
    </source>
</evidence>
<evidence type="ECO:0000256" key="5">
    <source>
        <dbReference type="SAM" id="SignalP"/>
    </source>
</evidence>
<sequence>MMHSFITLSFVSSLCSTLSVFALRIPFDVHIQTPASNPTTHFPRQSSSNGIVPVGNTQNVFYYTNITLGGQNISVMLDTGSSDLWVAGQVSGATDTGSSLKLSYAVGTAAGDIYTAPFEFAGQSVSDQAFLLVTNVSSFSTNIHSEGYDGLIGLGPNTGSSIYKKLDGNSGNNPINRIFQQTSSSSNDYITMMLSRKGDPGSNITGQFTIGEVVSGFENVTSMPQLSIEKVYKVTDVDQHWQIVTDKNNGIIGPDGQPIKYSSIAPKAPDGTIVGVLDSGFTLPQVPRTVSDAIYGRVQGAEWSASSEAWLVPCGQLINVTFNFGGVSYPIHPLDVSSSDFGVTFSNGNPACLGTFQPVTSAFSLLGEYDMILGMAFLRNTYTLINYGNFITGGSNSNNPYVQLLPLTNIESAVNDFIQVRLNGQNTINSPQYALLPASQQQHSPESASEKKQAYEELVLSRWPYILAGGMVFLILLISYCIWRCCCRRKRMAKKAAKKAAQQKGGAASAGGFMSGPYAQLHDSQSTASLVMQPMRGSTVKLEEDYGGKDAFARSR</sequence>
<dbReference type="EMBL" id="JABBWG010000011">
    <property type="protein sequence ID" value="KAG1818487.1"/>
    <property type="molecule type" value="Genomic_DNA"/>
</dbReference>
<organism evidence="7 8">
    <name type="scientific">Suillus subaureus</name>
    <dbReference type="NCBI Taxonomy" id="48587"/>
    <lineage>
        <taxon>Eukaryota</taxon>
        <taxon>Fungi</taxon>
        <taxon>Dikarya</taxon>
        <taxon>Basidiomycota</taxon>
        <taxon>Agaricomycotina</taxon>
        <taxon>Agaricomycetes</taxon>
        <taxon>Agaricomycetidae</taxon>
        <taxon>Boletales</taxon>
        <taxon>Suillineae</taxon>
        <taxon>Suillaceae</taxon>
        <taxon>Suillus</taxon>
    </lineage>
</organism>
<evidence type="ECO:0000256" key="2">
    <source>
        <dbReference type="ARBA" id="ARBA00022750"/>
    </source>
</evidence>
<dbReference type="RefSeq" id="XP_041194359.1">
    <property type="nucleotide sequence ID" value="XM_041335322.1"/>
</dbReference>
<evidence type="ECO:0000313" key="8">
    <source>
        <dbReference type="Proteomes" id="UP000807769"/>
    </source>
</evidence>
<dbReference type="Pfam" id="PF00026">
    <property type="entry name" value="Asp"/>
    <property type="match status" value="1"/>
</dbReference>
<comment type="caution">
    <text evidence="7">The sequence shown here is derived from an EMBL/GenBank/DDBJ whole genome shotgun (WGS) entry which is preliminary data.</text>
</comment>
<dbReference type="InterPro" id="IPR001461">
    <property type="entry name" value="Aspartic_peptidase_A1"/>
</dbReference>
<dbReference type="OrthoDB" id="15189at2759"/>
<dbReference type="PRINTS" id="PR00792">
    <property type="entry name" value="PEPSIN"/>
</dbReference>
<keyword evidence="4" id="KW-1133">Transmembrane helix</keyword>
<dbReference type="InterPro" id="IPR021109">
    <property type="entry name" value="Peptidase_aspartic_dom_sf"/>
</dbReference>
<gene>
    <name evidence="7" type="ORF">BJ212DRAFT_1345819</name>
</gene>
<keyword evidence="4" id="KW-0472">Membrane</keyword>
<dbReference type="InterPro" id="IPR001969">
    <property type="entry name" value="Aspartic_peptidase_AS"/>
</dbReference>
<proteinExistence type="inferred from homology"/>
<name>A0A9P7ED53_9AGAM</name>
<dbReference type="CDD" id="cd05471">
    <property type="entry name" value="pepsin_like"/>
    <property type="match status" value="1"/>
</dbReference>
<reference evidence="7" key="1">
    <citation type="journal article" date="2020" name="New Phytol.">
        <title>Comparative genomics reveals dynamic genome evolution in host specialist ectomycorrhizal fungi.</title>
        <authorList>
            <person name="Lofgren L.A."/>
            <person name="Nguyen N.H."/>
            <person name="Vilgalys R."/>
            <person name="Ruytinx J."/>
            <person name="Liao H.L."/>
            <person name="Branco S."/>
            <person name="Kuo A."/>
            <person name="LaButti K."/>
            <person name="Lipzen A."/>
            <person name="Andreopoulos W."/>
            <person name="Pangilinan J."/>
            <person name="Riley R."/>
            <person name="Hundley H."/>
            <person name="Na H."/>
            <person name="Barry K."/>
            <person name="Grigoriev I.V."/>
            <person name="Stajich J.E."/>
            <person name="Kennedy P.G."/>
        </authorList>
    </citation>
    <scope>NUCLEOTIDE SEQUENCE</scope>
    <source>
        <strain evidence="7">MN1</strain>
    </source>
</reference>
<dbReference type="GeneID" id="64629339"/>
<feature type="chain" id="PRO_5040444444" evidence="5">
    <location>
        <begin position="23"/>
        <end position="556"/>
    </location>
</feature>
<accession>A0A9P7ED53</accession>
<dbReference type="GO" id="GO:0006508">
    <property type="term" value="P:proteolysis"/>
    <property type="evidence" value="ECO:0007669"/>
    <property type="project" value="UniProtKB-KW"/>
</dbReference>
<dbReference type="PROSITE" id="PS51767">
    <property type="entry name" value="PEPTIDASE_A1"/>
    <property type="match status" value="1"/>
</dbReference>
<dbReference type="InterPro" id="IPR034164">
    <property type="entry name" value="Pepsin-like_dom"/>
</dbReference>
<dbReference type="PANTHER" id="PTHR47966">
    <property type="entry name" value="BETA-SITE APP-CLEAVING ENZYME, ISOFORM A-RELATED"/>
    <property type="match status" value="1"/>
</dbReference>
<feature type="signal peptide" evidence="5">
    <location>
        <begin position="1"/>
        <end position="22"/>
    </location>
</feature>
<dbReference type="SUPFAM" id="SSF50630">
    <property type="entry name" value="Acid proteases"/>
    <property type="match status" value="1"/>
</dbReference>
<keyword evidence="8" id="KW-1185">Reference proteome</keyword>
<dbReference type="Proteomes" id="UP000807769">
    <property type="component" value="Unassembled WGS sequence"/>
</dbReference>